<sequence>MKKILPTEKFHTLKPKQLSLHKYIAYYYFHSIPEKGLQRKIVFYPNYLLALTVYQASMLKFDQNTATSQPVNSDYFHHYYGGIRREFRGSIMNSPFEKIGIVFQPLGLQYFSDVPIGPFIPRGTDLSFSYFRKKMQGTLKKVFKTGDLNAKVGFLDDFFTSQLCVFDNKLLINSVELIINTEQNKKVKEVAESMKTSSKTLNREFKKHMNCTVKDYLEVVQFRKAFNHYLSGNGEKNLTELAMEFDYYDQSEFINKFRKLTGINPKKLFSSVENFGGEKLYWNTL</sequence>
<dbReference type="SMART" id="SM00342">
    <property type="entry name" value="HTH_ARAC"/>
    <property type="match status" value="1"/>
</dbReference>
<dbReference type="EMBL" id="JACVDC010000013">
    <property type="protein sequence ID" value="MBC9795662.1"/>
    <property type="molecule type" value="Genomic_DNA"/>
</dbReference>
<evidence type="ECO:0000256" key="1">
    <source>
        <dbReference type="ARBA" id="ARBA00023125"/>
    </source>
</evidence>
<feature type="domain" description="HTH araC/xylS-type" evidence="2">
    <location>
        <begin position="169"/>
        <end position="271"/>
    </location>
</feature>
<dbReference type="PROSITE" id="PS01124">
    <property type="entry name" value="HTH_ARAC_FAMILY_2"/>
    <property type="match status" value="1"/>
</dbReference>
<keyword evidence="1" id="KW-0238">DNA-binding</keyword>
<comment type="caution">
    <text evidence="3">The sequence shown here is derived from an EMBL/GenBank/DDBJ whole genome shotgun (WGS) entry which is preliminary data.</text>
</comment>
<dbReference type="Proteomes" id="UP000653730">
    <property type="component" value="Unassembled WGS sequence"/>
</dbReference>
<dbReference type="InterPro" id="IPR018060">
    <property type="entry name" value="HTH_AraC"/>
</dbReference>
<dbReference type="GO" id="GO:0043565">
    <property type="term" value="F:sequence-specific DNA binding"/>
    <property type="evidence" value="ECO:0007669"/>
    <property type="project" value="InterPro"/>
</dbReference>
<dbReference type="PANTHER" id="PTHR43280:SF2">
    <property type="entry name" value="HTH-TYPE TRANSCRIPTIONAL REGULATOR EXSA"/>
    <property type="match status" value="1"/>
</dbReference>
<keyword evidence="4" id="KW-1185">Reference proteome</keyword>
<dbReference type="Gene3D" id="1.10.10.60">
    <property type="entry name" value="Homeodomain-like"/>
    <property type="match status" value="1"/>
</dbReference>
<proteinExistence type="predicted"/>
<organism evidence="3 4">
    <name type="scientific">Sinomicrobium weinanense</name>
    <dbReference type="NCBI Taxonomy" id="2842200"/>
    <lineage>
        <taxon>Bacteria</taxon>
        <taxon>Pseudomonadati</taxon>
        <taxon>Bacteroidota</taxon>
        <taxon>Flavobacteriia</taxon>
        <taxon>Flavobacteriales</taxon>
        <taxon>Flavobacteriaceae</taxon>
        <taxon>Sinomicrobium</taxon>
    </lineage>
</organism>
<evidence type="ECO:0000313" key="3">
    <source>
        <dbReference type="EMBL" id="MBC9795662.1"/>
    </source>
</evidence>
<dbReference type="AlphaFoldDB" id="A0A926JQK2"/>
<dbReference type="GO" id="GO:0003700">
    <property type="term" value="F:DNA-binding transcription factor activity"/>
    <property type="evidence" value="ECO:0007669"/>
    <property type="project" value="InterPro"/>
</dbReference>
<reference evidence="3 4" key="1">
    <citation type="submission" date="2020-09" db="EMBL/GenBank/DDBJ databases">
        <title>Sinomicrobium weinanense sp. nov., a halophilic bacteria isolated from saline-alkali soil.</title>
        <authorList>
            <person name="Wu P."/>
            <person name="Ren H."/>
            <person name="Mei Y."/>
            <person name="Liang Y."/>
            <person name="Chen Z."/>
        </authorList>
    </citation>
    <scope>NUCLEOTIDE SEQUENCE [LARGE SCALE GENOMIC DNA]</scope>
    <source>
        <strain evidence="3 4">FJxs</strain>
    </source>
</reference>
<evidence type="ECO:0000259" key="2">
    <source>
        <dbReference type="PROSITE" id="PS01124"/>
    </source>
</evidence>
<accession>A0A926JQK2</accession>
<dbReference type="RefSeq" id="WP_187964811.1">
    <property type="nucleotide sequence ID" value="NZ_JACVDC010000013.1"/>
</dbReference>
<dbReference type="PANTHER" id="PTHR43280">
    <property type="entry name" value="ARAC-FAMILY TRANSCRIPTIONAL REGULATOR"/>
    <property type="match status" value="1"/>
</dbReference>
<evidence type="ECO:0000313" key="4">
    <source>
        <dbReference type="Proteomes" id="UP000653730"/>
    </source>
</evidence>
<protein>
    <submittedName>
        <fullName evidence="3">Helix-turn-helix transcriptional regulator</fullName>
    </submittedName>
</protein>
<gene>
    <name evidence="3" type="ORF">IBL28_06775</name>
</gene>
<dbReference type="Pfam" id="PF12833">
    <property type="entry name" value="HTH_18"/>
    <property type="match status" value="1"/>
</dbReference>
<name>A0A926JQK2_9FLAO</name>